<evidence type="ECO:0000313" key="2">
    <source>
        <dbReference type="EMBL" id="EEQ55796.1"/>
    </source>
</evidence>
<proteinExistence type="predicted"/>
<dbReference type="EMBL" id="DS990241">
    <property type="protein sequence ID" value="EEQ55796.1"/>
    <property type="molecule type" value="Genomic_DNA"/>
</dbReference>
<evidence type="ECO:0000256" key="1">
    <source>
        <dbReference type="SAM" id="MobiDB-lite"/>
    </source>
</evidence>
<sequence length="63" mass="6299">MVLLAYSSDHPQSASLTAPAGGSTINIESPIDPSYAAATTEGSMAGSTPTISSKATTTAKPMR</sequence>
<accession>C5ECQ2</accession>
<dbReference type="AlphaFoldDB" id="C5ECQ2"/>
<dbReference type="HOGENOM" id="CLU_2876819_0_0_11"/>
<name>C5ECQ2_BIFLI</name>
<organism evidence="2">
    <name type="scientific">Bifidobacterium longum subsp. infantis CCUG 52486</name>
    <dbReference type="NCBI Taxonomy" id="537937"/>
    <lineage>
        <taxon>Bacteria</taxon>
        <taxon>Bacillati</taxon>
        <taxon>Actinomycetota</taxon>
        <taxon>Actinomycetes</taxon>
        <taxon>Bifidobacteriales</taxon>
        <taxon>Bifidobacteriaceae</taxon>
        <taxon>Bifidobacterium</taxon>
    </lineage>
</organism>
<feature type="compositionally biased region" description="Polar residues" evidence="1">
    <location>
        <begin position="40"/>
        <end position="63"/>
    </location>
</feature>
<dbReference type="Proteomes" id="UP000005084">
    <property type="component" value="Unassembled WGS sequence"/>
</dbReference>
<protein>
    <submittedName>
        <fullName evidence="2">Uncharacterized protein</fullName>
    </submittedName>
</protein>
<feature type="region of interest" description="Disordered" evidence="1">
    <location>
        <begin position="1"/>
        <end position="63"/>
    </location>
</feature>
<gene>
    <name evidence="2" type="ORF">BLIG_01534</name>
</gene>
<reference evidence="2" key="1">
    <citation type="submission" date="2008-08" db="EMBL/GenBank/DDBJ databases">
        <title>Annotation of Bifidobacterium longum subsp. infantis CCUG 52486.</title>
        <authorList>
            <consortium name="The Broad Institute Genome Sequencing Platform"/>
            <person name="Gougoulias C."/>
            <person name="Tuohy K.M."/>
            <person name="Gibson G.R."/>
            <person name="Ward D."/>
            <person name="Mehta T."/>
            <person name="Young S."/>
            <person name="Jaffe D."/>
            <person name="Gnerre S."/>
            <person name="Berlin A."/>
            <person name="Heiman D."/>
            <person name="Hepburn T."/>
            <person name="Shea T."/>
            <person name="Sykes S."/>
            <person name="Alvarado L."/>
            <person name="Kodira C."/>
            <person name="Borodovsky M."/>
            <person name="Lander E."/>
            <person name="Galagan J."/>
            <person name="Nusbaum C."/>
            <person name="Birren B."/>
        </authorList>
    </citation>
    <scope>NUCLEOTIDE SEQUENCE [LARGE SCALE GENOMIC DNA]</scope>
    <source>
        <strain evidence="2">CCUG 52486</strain>
    </source>
</reference>